<feature type="transmembrane region" description="Helical" evidence="2">
    <location>
        <begin position="377"/>
        <end position="402"/>
    </location>
</feature>
<dbReference type="Proteomes" id="UP000032552">
    <property type="component" value="Unassembled WGS sequence"/>
</dbReference>
<feature type="transmembrane region" description="Helical" evidence="2">
    <location>
        <begin position="14"/>
        <end position="32"/>
    </location>
</feature>
<dbReference type="GO" id="GO:0016020">
    <property type="term" value="C:membrane"/>
    <property type="evidence" value="ECO:0007669"/>
    <property type="project" value="InterPro"/>
</dbReference>
<dbReference type="PANTHER" id="PTHR10906">
    <property type="entry name" value="SECY/SEC61-ALPHA FAMILY MEMBER"/>
    <property type="match status" value="1"/>
</dbReference>
<feature type="transmembrane region" description="Helical" evidence="2">
    <location>
        <begin position="294"/>
        <end position="313"/>
    </location>
</feature>
<dbReference type="Pfam" id="PF00344">
    <property type="entry name" value="SecY"/>
    <property type="match status" value="1"/>
</dbReference>
<evidence type="ECO:0000256" key="1">
    <source>
        <dbReference type="RuleBase" id="RU004349"/>
    </source>
</evidence>
<evidence type="ECO:0000313" key="4">
    <source>
        <dbReference type="Proteomes" id="UP000032552"/>
    </source>
</evidence>
<name>A0A0C9PNU5_LACPA</name>
<dbReference type="InterPro" id="IPR023201">
    <property type="entry name" value="SecY_dom_sf"/>
</dbReference>
<feature type="transmembrane region" description="Helical" evidence="2">
    <location>
        <begin position="241"/>
        <end position="263"/>
    </location>
</feature>
<feature type="transmembrane region" description="Helical" evidence="2">
    <location>
        <begin position="171"/>
        <end position="190"/>
    </location>
</feature>
<keyword evidence="2" id="KW-1133">Transmembrane helix</keyword>
<dbReference type="InterPro" id="IPR002208">
    <property type="entry name" value="SecY/SEC61-alpha"/>
</dbReference>
<organism evidence="3 4">
    <name type="scientific">Lacticaseibacillus paracasei NRIC 0644</name>
    <dbReference type="NCBI Taxonomy" id="1435038"/>
    <lineage>
        <taxon>Bacteria</taxon>
        <taxon>Bacillati</taxon>
        <taxon>Bacillota</taxon>
        <taxon>Bacilli</taxon>
        <taxon>Lactobacillales</taxon>
        <taxon>Lactobacillaceae</taxon>
        <taxon>Lacticaseibacillus</taxon>
    </lineage>
</organism>
<dbReference type="EMBL" id="BAYM01000083">
    <property type="protein sequence ID" value="GAN36616.1"/>
    <property type="molecule type" value="Genomic_DNA"/>
</dbReference>
<dbReference type="PRINTS" id="PR00303">
    <property type="entry name" value="SECYTRNLCASE"/>
</dbReference>
<keyword evidence="2" id="KW-0812">Transmembrane</keyword>
<feature type="transmembrane region" description="Helical" evidence="2">
    <location>
        <begin position="351"/>
        <end position="371"/>
    </location>
</feature>
<dbReference type="SUPFAM" id="SSF103491">
    <property type="entry name" value="Preprotein translocase SecY subunit"/>
    <property type="match status" value="1"/>
</dbReference>
<proteinExistence type="inferred from homology"/>
<reference evidence="4" key="1">
    <citation type="submission" date="2014-05" db="EMBL/GenBank/DDBJ databases">
        <title>Whole genome sequencing of Lactobacillus casei NRIC0644.</title>
        <authorList>
            <person name="Atarashi H."/>
            <person name="Yoshida Y."/>
            <person name="Fujimura S."/>
            <person name="Tanaka N."/>
            <person name="Shiwa Y."/>
            <person name="Yoshikawa H."/>
            <person name="Okada S."/>
            <person name="Nakagawa J."/>
        </authorList>
    </citation>
    <scope>NUCLEOTIDE SEQUENCE [LARGE SCALE GENOMIC DNA]</scope>
    <source>
        <strain evidence="4">NRIC0644</strain>
    </source>
</reference>
<dbReference type="PIRSF" id="PIRSF004557">
    <property type="entry name" value="SecY"/>
    <property type="match status" value="1"/>
</dbReference>
<evidence type="ECO:0000313" key="3">
    <source>
        <dbReference type="EMBL" id="GAN36616.1"/>
    </source>
</evidence>
<accession>A0A0C9PNU5</accession>
<keyword evidence="2" id="KW-0472">Membrane</keyword>
<dbReference type="Gene3D" id="1.10.3370.10">
    <property type="entry name" value="SecY subunit domain"/>
    <property type="match status" value="1"/>
</dbReference>
<gene>
    <name evidence="3" type="ORF">LC0644_1205</name>
</gene>
<feature type="transmembrane region" description="Helical" evidence="2">
    <location>
        <begin position="66"/>
        <end position="85"/>
    </location>
</feature>
<dbReference type="AlphaFoldDB" id="A0A0C9PNU5"/>
<protein>
    <submittedName>
        <fullName evidence="3">Preprotein translocase subunit SecY</fullName>
    </submittedName>
</protein>
<sequence length="415" mass="45797">MGHMKKHQDIVKRVLFTMMILFVYALGQQIMLPGFDVTLAKKIMSKNSLLQMFGLTTGGQMNLPSLLTLGLGPYMTSMIVWQAIASLDIRAINNLSVRQSGLVQRIVTLALATLQGVVTAYYLQDAIKPLYLISDNINLAFPVAVLILVAGAMFAMTIGNENASHGFGGTVALIIPGILMSLPHSFLYGYGSTRLKLNPTNITIGVFITVAVLISGILVYRAERRIPVQRPSLESTFSDSYLPLPLLAAGAMPFMFSNMLFVLPQQVVTAFGYQYTGAGQYIINQINYNHWPGIIAYGLIVLFLGFAFGLINLSPTKLARQLKERGDYVYHTTPGDATEELIMYHFFRLSLIGDLYLLLIGVVPLALGMFINSAQNYSMYLGGIFITVTITDSISQQFIALWNKNRYSLFDDPIA</sequence>
<comment type="similarity">
    <text evidence="1">Belongs to the SecY/SEC61-alpha family.</text>
</comment>
<feature type="transmembrane region" description="Helical" evidence="2">
    <location>
        <begin position="106"/>
        <end position="124"/>
    </location>
</feature>
<feature type="transmembrane region" description="Helical" evidence="2">
    <location>
        <begin position="202"/>
        <end position="220"/>
    </location>
</feature>
<comment type="caution">
    <text evidence="3">The sequence shown here is derived from an EMBL/GenBank/DDBJ whole genome shotgun (WGS) entry which is preliminary data.</text>
</comment>
<feature type="transmembrane region" description="Helical" evidence="2">
    <location>
        <begin position="139"/>
        <end position="159"/>
    </location>
</feature>
<evidence type="ECO:0000256" key="2">
    <source>
        <dbReference type="SAM" id="Phobius"/>
    </source>
</evidence>
<dbReference type="GO" id="GO:0015031">
    <property type="term" value="P:protein transport"/>
    <property type="evidence" value="ECO:0007669"/>
    <property type="project" value="InterPro"/>
</dbReference>